<accession>A0A059B1G3</accession>
<evidence type="ECO:0000313" key="2">
    <source>
        <dbReference type="EMBL" id="KCW60082.1"/>
    </source>
</evidence>
<protein>
    <submittedName>
        <fullName evidence="2">Uncharacterized protein</fullName>
    </submittedName>
</protein>
<dbReference type="Gramene" id="KCW60082">
    <property type="protein sequence ID" value="KCW60082"/>
    <property type="gene ID" value="EUGRSUZ_H02813"/>
</dbReference>
<dbReference type="EMBL" id="KK198760">
    <property type="protein sequence ID" value="KCW60082.1"/>
    <property type="molecule type" value="Genomic_DNA"/>
</dbReference>
<dbReference type="AlphaFoldDB" id="A0A059B1G3"/>
<feature type="compositionally biased region" description="Polar residues" evidence="1">
    <location>
        <begin position="99"/>
        <end position="109"/>
    </location>
</feature>
<dbReference type="InParanoid" id="A0A059B1G3"/>
<name>A0A059B1G3_EUCGR</name>
<sequence length="147" mass="15699">MASTELSSSMEGITAVEKMPKSRLHLGKKIAVVSPVSPLRLTASSPLAQIPLEKEVVLKGLFAQITETHGPALLKILESELALKQIIGSHGPPIGEPSQPATQPSPQKSFTKEDVCIEPETTSEKGTQISEQPEEHTVQFVPTLVSA</sequence>
<reference evidence="2" key="1">
    <citation type="submission" date="2013-07" db="EMBL/GenBank/DDBJ databases">
        <title>The genome of Eucalyptus grandis.</title>
        <authorList>
            <person name="Schmutz J."/>
            <person name="Hayes R."/>
            <person name="Myburg A."/>
            <person name="Tuskan G."/>
            <person name="Grattapaglia D."/>
            <person name="Rokhsar D.S."/>
        </authorList>
    </citation>
    <scope>NUCLEOTIDE SEQUENCE</scope>
    <source>
        <tissue evidence="2">Leaf extractions</tissue>
    </source>
</reference>
<feature type="region of interest" description="Disordered" evidence="1">
    <location>
        <begin position="88"/>
        <end position="147"/>
    </location>
</feature>
<evidence type="ECO:0000256" key="1">
    <source>
        <dbReference type="SAM" id="MobiDB-lite"/>
    </source>
</evidence>
<organism evidence="2">
    <name type="scientific">Eucalyptus grandis</name>
    <name type="common">Flooded gum</name>
    <dbReference type="NCBI Taxonomy" id="71139"/>
    <lineage>
        <taxon>Eukaryota</taxon>
        <taxon>Viridiplantae</taxon>
        <taxon>Streptophyta</taxon>
        <taxon>Embryophyta</taxon>
        <taxon>Tracheophyta</taxon>
        <taxon>Spermatophyta</taxon>
        <taxon>Magnoliopsida</taxon>
        <taxon>eudicotyledons</taxon>
        <taxon>Gunneridae</taxon>
        <taxon>Pentapetalae</taxon>
        <taxon>rosids</taxon>
        <taxon>malvids</taxon>
        <taxon>Myrtales</taxon>
        <taxon>Myrtaceae</taxon>
        <taxon>Myrtoideae</taxon>
        <taxon>Eucalypteae</taxon>
        <taxon>Eucalyptus</taxon>
    </lineage>
</organism>
<proteinExistence type="predicted"/>
<gene>
    <name evidence="2" type="ORF">EUGRSUZ_H02813</name>
</gene>